<feature type="region of interest" description="Disordered" evidence="1">
    <location>
        <begin position="521"/>
        <end position="550"/>
    </location>
</feature>
<feature type="region of interest" description="Disordered" evidence="1">
    <location>
        <begin position="204"/>
        <end position="223"/>
    </location>
</feature>
<dbReference type="Proteomes" id="UP001159363">
    <property type="component" value="Chromosome X"/>
</dbReference>
<organism evidence="2 3">
    <name type="scientific">Dryococelus australis</name>
    <dbReference type="NCBI Taxonomy" id="614101"/>
    <lineage>
        <taxon>Eukaryota</taxon>
        <taxon>Metazoa</taxon>
        <taxon>Ecdysozoa</taxon>
        <taxon>Arthropoda</taxon>
        <taxon>Hexapoda</taxon>
        <taxon>Insecta</taxon>
        <taxon>Pterygota</taxon>
        <taxon>Neoptera</taxon>
        <taxon>Polyneoptera</taxon>
        <taxon>Phasmatodea</taxon>
        <taxon>Verophasmatodea</taxon>
        <taxon>Anareolatae</taxon>
        <taxon>Phasmatidae</taxon>
        <taxon>Eurycanthinae</taxon>
        <taxon>Dryococelus</taxon>
    </lineage>
</organism>
<keyword evidence="3" id="KW-1185">Reference proteome</keyword>
<sequence length="550" mass="61396">MRRVRLILGKSLLSPDKQSSDGRISGCAPERVDAFTHLSKQHRLCDVGGRATFDWLECQPRTVVSKHARITANMRRSMATGELRTVTWSISTQTLCRLLPLGGSRTSLASDWLMRNVPYWLGCFLWSDYSPLTKANRVRFPTGLLLDFHLWELHWTMQLVGRFFRGTAGSHIPAFQRRSILNSFHPLEYLHSVIQIGGRITTEQKTAPERKSGGNGRTLRKPAGQWHSPARFLSTQVIERRGRCAMMGESVAGIGTCSCVVCEVGQSGRESGRCRAAQPGDGSCVLFFKRQATSERQMRGLGQRRVKCTSGRSSRVGENRGWRVDCCKLCDVETLSTSTRVAWYETPCHAPVFSVLLHIYCVRGGHINPHTPHKLPQITQITKLSGLCIIVRGRTCALSPPRGGRLPQLQLQTHSRHRVYHTSHKHTLQPPPRTVFTLYSADKLLCNLSMAGILFQEWVRPQQPPVSADPSCCGDFNTKSKLRTVDASSSRTPAIIRRTDHGCGDGAVGWRVALEGPSQRDVLPSWLDPRPSVPTPPRLTSRPSGNYQAR</sequence>
<protein>
    <submittedName>
        <fullName evidence="2">Uncharacterized protein</fullName>
    </submittedName>
</protein>
<gene>
    <name evidence="2" type="ORF">PR048_012541</name>
</gene>
<name>A0ABQ9HQA4_9NEOP</name>
<evidence type="ECO:0000256" key="1">
    <source>
        <dbReference type="SAM" id="MobiDB-lite"/>
    </source>
</evidence>
<accession>A0ABQ9HQA4</accession>
<proteinExistence type="predicted"/>
<feature type="compositionally biased region" description="Polar residues" evidence="1">
    <location>
        <begin position="541"/>
        <end position="550"/>
    </location>
</feature>
<evidence type="ECO:0000313" key="2">
    <source>
        <dbReference type="EMBL" id="KAJ8886330.1"/>
    </source>
</evidence>
<reference evidence="2 3" key="1">
    <citation type="submission" date="2023-02" db="EMBL/GenBank/DDBJ databases">
        <title>LHISI_Scaffold_Assembly.</title>
        <authorList>
            <person name="Stuart O.P."/>
            <person name="Cleave R."/>
            <person name="Magrath M.J.L."/>
            <person name="Mikheyev A.S."/>
        </authorList>
    </citation>
    <scope>NUCLEOTIDE SEQUENCE [LARGE SCALE GENOMIC DNA]</scope>
    <source>
        <strain evidence="2">Daus_M_001</strain>
        <tissue evidence="2">Leg muscle</tissue>
    </source>
</reference>
<comment type="caution">
    <text evidence="2">The sequence shown here is derived from an EMBL/GenBank/DDBJ whole genome shotgun (WGS) entry which is preliminary data.</text>
</comment>
<evidence type="ECO:0000313" key="3">
    <source>
        <dbReference type="Proteomes" id="UP001159363"/>
    </source>
</evidence>
<dbReference type="EMBL" id="JARBHB010000004">
    <property type="protein sequence ID" value="KAJ8886330.1"/>
    <property type="molecule type" value="Genomic_DNA"/>
</dbReference>